<feature type="transmembrane region" description="Helical" evidence="5">
    <location>
        <begin position="82"/>
        <end position="105"/>
    </location>
</feature>
<feature type="transmembrane region" description="Helical" evidence="5">
    <location>
        <begin position="111"/>
        <end position="133"/>
    </location>
</feature>
<feature type="transmembrane region" description="Helical" evidence="5">
    <location>
        <begin position="286"/>
        <end position="306"/>
    </location>
</feature>
<keyword evidence="3 5" id="KW-1133">Transmembrane helix</keyword>
<gene>
    <name evidence="7" type="ORF">BTO11_07630</name>
</gene>
<keyword evidence="2 5" id="KW-0812">Transmembrane</keyword>
<name>A0A2S7UUZ1_9GAMM</name>
<proteinExistence type="predicted"/>
<evidence type="ECO:0000256" key="5">
    <source>
        <dbReference type="SAM" id="Phobius"/>
    </source>
</evidence>
<dbReference type="RefSeq" id="WP_105052033.1">
    <property type="nucleotide sequence ID" value="NZ_BMYG01000002.1"/>
</dbReference>
<feature type="transmembrane region" description="Helical" evidence="5">
    <location>
        <begin position="168"/>
        <end position="186"/>
    </location>
</feature>
<feature type="transmembrane region" description="Helical" evidence="5">
    <location>
        <begin position="229"/>
        <end position="249"/>
    </location>
</feature>
<dbReference type="InterPro" id="IPR000620">
    <property type="entry name" value="EamA_dom"/>
</dbReference>
<feature type="transmembrane region" description="Helical" evidence="5">
    <location>
        <begin position="261"/>
        <end position="280"/>
    </location>
</feature>
<dbReference type="GO" id="GO:0016020">
    <property type="term" value="C:membrane"/>
    <property type="evidence" value="ECO:0007669"/>
    <property type="project" value="UniProtKB-SubCell"/>
</dbReference>
<dbReference type="InterPro" id="IPR037185">
    <property type="entry name" value="EmrE-like"/>
</dbReference>
<feature type="transmembrane region" description="Helical" evidence="5">
    <location>
        <begin position="198"/>
        <end position="217"/>
    </location>
</feature>
<protein>
    <recommendedName>
        <fullName evidence="6">EamA domain-containing protein</fullName>
    </recommendedName>
</protein>
<dbReference type="Proteomes" id="UP000239007">
    <property type="component" value="Unassembled WGS sequence"/>
</dbReference>
<evidence type="ECO:0000256" key="1">
    <source>
        <dbReference type="ARBA" id="ARBA00004141"/>
    </source>
</evidence>
<feature type="domain" description="EamA" evidence="6">
    <location>
        <begin position="169"/>
        <end position="303"/>
    </location>
</feature>
<feature type="transmembrane region" description="Helical" evidence="5">
    <location>
        <begin position="140"/>
        <end position="156"/>
    </location>
</feature>
<evidence type="ECO:0000313" key="7">
    <source>
        <dbReference type="EMBL" id="PQJ53548.1"/>
    </source>
</evidence>
<comment type="subcellular location">
    <subcellularLocation>
        <location evidence="1">Membrane</location>
        <topology evidence="1">Multi-pass membrane protein</topology>
    </subcellularLocation>
</comment>
<reference evidence="7 8" key="1">
    <citation type="submission" date="2016-12" db="EMBL/GenBank/DDBJ databases">
        <title>Diversity of luminous bacteria.</title>
        <authorList>
            <person name="Yoshizawa S."/>
            <person name="Kogure K."/>
        </authorList>
    </citation>
    <scope>NUCLEOTIDE SEQUENCE [LARGE SCALE GENOMIC DNA]</scope>
    <source>
        <strain evidence="7 8">SA4-48</strain>
    </source>
</reference>
<organism evidence="7 8">
    <name type="scientific">Psychrosphaera saromensis</name>
    <dbReference type="NCBI Taxonomy" id="716813"/>
    <lineage>
        <taxon>Bacteria</taxon>
        <taxon>Pseudomonadati</taxon>
        <taxon>Pseudomonadota</taxon>
        <taxon>Gammaproteobacteria</taxon>
        <taxon>Alteromonadales</taxon>
        <taxon>Pseudoalteromonadaceae</taxon>
        <taxon>Psychrosphaera</taxon>
    </lineage>
</organism>
<evidence type="ECO:0000313" key="8">
    <source>
        <dbReference type="Proteomes" id="UP000239007"/>
    </source>
</evidence>
<dbReference type="OrthoDB" id="9810556at2"/>
<evidence type="ECO:0000256" key="4">
    <source>
        <dbReference type="ARBA" id="ARBA00023136"/>
    </source>
</evidence>
<keyword evidence="8" id="KW-1185">Reference proteome</keyword>
<keyword evidence="4 5" id="KW-0472">Membrane</keyword>
<comment type="caution">
    <text evidence="7">The sequence shown here is derived from an EMBL/GenBank/DDBJ whole genome shotgun (WGS) entry which is preliminary data.</text>
</comment>
<dbReference type="PANTHER" id="PTHR32322">
    <property type="entry name" value="INNER MEMBRANE TRANSPORTER"/>
    <property type="match status" value="1"/>
</dbReference>
<dbReference type="Pfam" id="PF00892">
    <property type="entry name" value="EamA"/>
    <property type="match status" value="2"/>
</dbReference>
<feature type="transmembrane region" description="Helical" evidence="5">
    <location>
        <begin position="36"/>
        <end position="56"/>
    </location>
</feature>
<dbReference type="EMBL" id="MSCH01000003">
    <property type="protein sequence ID" value="PQJ53548.1"/>
    <property type="molecule type" value="Genomic_DNA"/>
</dbReference>
<evidence type="ECO:0000256" key="2">
    <source>
        <dbReference type="ARBA" id="ARBA00022692"/>
    </source>
</evidence>
<dbReference type="SUPFAM" id="SSF103481">
    <property type="entry name" value="Multidrug resistance efflux transporter EmrE"/>
    <property type="match status" value="2"/>
</dbReference>
<dbReference type="Gene3D" id="1.10.3730.20">
    <property type="match status" value="1"/>
</dbReference>
<dbReference type="InterPro" id="IPR050638">
    <property type="entry name" value="AA-Vitamin_Transporters"/>
</dbReference>
<sequence length="324" mass="35480">MKLSHFIELLILAAIWGASFLFMRVAAPEFGATALASYRMVFAALTLSPILLYYVYNKNWLSRRTTQADNSNNPVPARSTKVIFAHIFIIGIISAAIPMYFFAYAATNLDAGFSSIMNATTPLWGAVIGALLFNNRLSKLAILGLFLGFLGVFVLSMDKLSWDFTDQVKGILAIICATSLYGLSANYSKQMLTGIKPLFIASGSLFGSALLMLPILIYTTPNVMSISSLAWLMLIGLSVVSTGVAYVLYYRIIEHSGPTNAMMVTFLIPIFGVLFGHLFLDEQLSINIFWGVLLILIGVSLTTGIINRNLIKRASNNISRSNQV</sequence>
<dbReference type="AlphaFoldDB" id="A0A2S7UUZ1"/>
<accession>A0A2S7UUZ1</accession>
<evidence type="ECO:0000256" key="3">
    <source>
        <dbReference type="ARBA" id="ARBA00022989"/>
    </source>
</evidence>
<feature type="domain" description="EamA" evidence="6">
    <location>
        <begin position="9"/>
        <end position="156"/>
    </location>
</feature>
<dbReference type="PANTHER" id="PTHR32322:SF9">
    <property type="entry name" value="AMINO-ACID METABOLITE EFFLUX PUMP-RELATED"/>
    <property type="match status" value="1"/>
</dbReference>
<evidence type="ECO:0000259" key="6">
    <source>
        <dbReference type="Pfam" id="PF00892"/>
    </source>
</evidence>